<evidence type="ECO:0000313" key="2">
    <source>
        <dbReference type="Proteomes" id="UP001060112"/>
    </source>
</evidence>
<name>A0ABY5I716_9FIRM</name>
<sequence>MDNQELVVYCNFTDKEVVCDEEDLLDSAEILISNYDVHQKAKLKAYEAIVYIQNK</sequence>
<proteinExistence type="predicted"/>
<reference evidence="1" key="1">
    <citation type="submission" date="2022-07" db="EMBL/GenBank/DDBJ databases">
        <title>Faecal culturing of patients with breast cancer.</title>
        <authorList>
            <person name="Teng N.M.Y."/>
            <person name="Kiu R."/>
            <person name="Evans R."/>
            <person name="Baker D.J."/>
            <person name="Zenner C."/>
            <person name="Robinson S.D."/>
            <person name="Hall L.J."/>
        </authorList>
    </citation>
    <scope>NUCLEOTIDE SEQUENCE</scope>
    <source>
        <strain evidence="1">LH1062</strain>
    </source>
</reference>
<dbReference type="EMBL" id="CP101620">
    <property type="protein sequence ID" value="UTY39735.1"/>
    <property type="molecule type" value="Genomic_DNA"/>
</dbReference>
<keyword evidence="2" id="KW-1185">Reference proteome</keyword>
<protein>
    <recommendedName>
        <fullName evidence="3">Phage protein</fullName>
    </recommendedName>
</protein>
<organism evidence="1 2">
    <name type="scientific">Allocoprobacillus halotolerans</name>
    <dbReference type="NCBI Taxonomy" id="2944914"/>
    <lineage>
        <taxon>Bacteria</taxon>
        <taxon>Bacillati</taxon>
        <taxon>Bacillota</taxon>
        <taxon>Erysipelotrichia</taxon>
        <taxon>Erysipelotrichales</taxon>
        <taxon>Erysipelotrichaceae</taxon>
        <taxon>Allocoprobacillus</taxon>
    </lineage>
</organism>
<dbReference type="Gene3D" id="2.60.40.1180">
    <property type="entry name" value="Golgi alpha-mannosidase II"/>
    <property type="match status" value="1"/>
</dbReference>
<dbReference type="InterPro" id="IPR013780">
    <property type="entry name" value="Glyco_hydro_b"/>
</dbReference>
<evidence type="ECO:0000313" key="1">
    <source>
        <dbReference type="EMBL" id="UTY39735.1"/>
    </source>
</evidence>
<dbReference type="Proteomes" id="UP001060112">
    <property type="component" value="Chromosome"/>
</dbReference>
<evidence type="ECO:0008006" key="3">
    <source>
        <dbReference type="Google" id="ProtNLM"/>
    </source>
</evidence>
<dbReference type="SUPFAM" id="SSF51011">
    <property type="entry name" value="Glycosyl hydrolase domain"/>
    <property type="match status" value="1"/>
</dbReference>
<accession>A0ABY5I716</accession>
<gene>
    <name evidence="1" type="ORF">NMU03_02670</name>
</gene>
<dbReference type="RefSeq" id="WP_290141093.1">
    <property type="nucleotide sequence ID" value="NZ_CP101620.1"/>
</dbReference>